<protein>
    <submittedName>
        <fullName evidence="5">Peptide/nickel transport system substrate-binding protein</fullName>
    </submittedName>
</protein>
<organism evidence="5 6">
    <name type="scientific">Variovorax boronicumulans</name>
    <dbReference type="NCBI Taxonomy" id="436515"/>
    <lineage>
        <taxon>Bacteria</taxon>
        <taxon>Pseudomonadati</taxon>
        <taxon>Pseudomonadota</taxon>
        <taxon>Betaproteobacteria</taxon>
        <taxon>Burkholderiales</taxon>
        <taxon>Comamonadaceae</taxon>
        <taxon>Variovorax</taxon>
    </lineage>
</organism>
<dbReference type="GO" id="GO:0043190">
    <property type="term" value="C:ATP-binding cassette (ABC) transporter complex"/>
    <property type="evidence" value="ECO:0007669"/>
    <property type="project" value="InterPro"/>
</dbReference>
<dbReference type="PANTHER" id="PTHR30290">
    <property type="entry name" value="PERIPLASMIC BINDING COMPONENT OF ABC TRANSPORTER"/>
    <property type="match status" value="1"/>
</dbReference>
<dbReference type="InterPro" id="IPR030678">
    <property type="entry name" value="Peptide/Ni-bd"/>
</dbReference>
<feature type="chain" id="PRO_5043331120" evidence="3">
    <location>
        <begin position="25"/>
        <end position="532"/>
    </location>
</feature>
<gene>
    <name evidence="5" type="ORF">J2W25_001888</name>
</gene>
<evidence type="ECO:0000313" key="5">
    <source>
        <dbReference type="EMBL" id="MDP9922867.1"/>
    </source>
</evidence>
<dbReference type="InterPro" id="IPR000914">
    <property type="entry name" value="SBP_5_dom"/>
</dbReference>
<proteinExistence type="inferred from homology"/>
<dbReference type="Gene3D" id="3.40.190.10">
    <property type="entry name" value="Periplasmic binding protein-like II"/>
    <property type="match status" value="1"/>
</dbReference>
<evidence type="ECO:0000256" key="2">
    <source>
        <dbReference type="ARBA" id="ARBA00022729"/>
    </source>
</evidence>
<accession>A0AAW8DTT8</accession>
<dbReference type="AlphaFoldDB" id="A0AAW8DTT8"/>
<keyword evidence="2 3" id="KW-0732">Signal</keyword>
<dbReference type="RefSeq" id="WP_307636436.1">
    <property type="nucleotide sequence ID" value="NZ_JAUSRR010000003.1"/>
</dbReference>
<comment type="similarity">
    <text evidence="1">Belongs to the bacterial solute-binding protein 5 family.</text>
</comment>
<dbReference type="PANTHER" id="PTHR30290:SF38">
    <property type="entry name" value="D,D-DIPEPTIDE-BINDING PERIPLASMIC PROTEIN DDPA-RELATED"/>
    <property type="match status" value="1"/>
</dbReference>
<dbReference type="GO" id="GO:0015833">
    <property type="term" value="P:peptide transport"/>
    <property type="evidence" value="ECO:0007669"/>
    <property type="project" value="TreeGrafter"/>
</dbReference>
<evidence type="ECO:0000259" key="4">
    <source>
        <dbReference type="Pfam" id="PF00496"/>
    </source>
</evidence>
<evidence type="ECO:0000256" key="3">
    <source>
        <dbReference type="SAM" id="SignalP"/>
    </source>
</evidence>
<name>A0AAW8DTT8_9BURK</name>
<dbReference type="Gene3D" id="3.10.105.10">
    <property type="entry name" value="Dipeptide-binding Protein, Domain 3"/>
    <property type="match status" value="1"/>
</dbReference>
<feature type="signal peptide" evidence="3">
    <location>
        <begin position="1"/>
        <end position="24"/>
    </location>
</feature>
<feature type="domain" description="Solute-binding protein family 5" evidence="4">
    <location>
        <begin position="77"/>
        <end position="424"/>
    </location>
</feature>
<dbReference type="GO" id="GO:0030288">
    <property type="term" value="C:outer membrane-bounded periplasmic space"/>
    <property type="evidence" value="ECO:0007669"/>
    <property type="project" value="UniProtKB-ARBA"/>
</dbReference>
<dbReference type="GO" id="GO:1904680">
    <property type="term" value="F:peptide transmembrane transporter activity"/>
    <property type="evidence" value="ECO:0007669"/>
    <property type="project" value="TreeGrafter"/>
</dbReference>
<evidence type="ECO:0000256" key="1">
    <source>
        <dbReference type="ARBA" id="ARBA00005695"/>
    </source>
</evidence>
<dbReference type="SUPFAM" id="SSF53850">
    <property type="entry name" value="Periplasmic binding protein-like II"/>
    <property type="match status" value="1"/>
</dbReference>
<dbReference type="Pfam" id="PF00496">
    <property type="entry name" value="SBP_bac_5"/>
    <property type="match status" value="1"/>
</dbReference>
<evidence type="ECO:0000313" key="6">
    <source>
        <dbReference type="Proteomes" id="UP001244295"/>
    </source>
</evidence>
<dbReference type="Proteomes" id="UP001244295">
    <property type="component" value="Unassembled WGS sequence"/>
</dbReference>
<sequence>MQLIRHLGLALATTLAMAAAHVQAQTQAQVPKAGGTLNLIVQPEPPGINLGNAKLGPSSFVGSKIYEGLVSLSPKLEPIARLAESWSISPDGKTYTFKLRPHVKWHDGKPFTSADVVFSFTQYLPATFARTKLIMEQVEAVSAPDAGTVVFKLKQPYPAFMLIFEATGGTIMPKHLYEGVSDYRTTTVNNTIVGTGPFKLGEWRRGAFIRLVKNPDYWDKGKPYIDNLYFHIVPDAVGRSIAFESGKVDAIRAGDVENFEIARLAAAPGALLSKAGWEFLQPMAFLNMNLRKKPLDDKRFRQAIAHALDRQFIIKNIFSTFGEPVNGPFTNGYAFKDASVETRYAYDVAKAKALLDEMGLKPGPDGTRAELRLLPLPYGETWQRLAEYTRERLGAVGIKTTIVATDVPGWFSRLSAGDFDLAYNFVYLLGDPSIGINQTYLSTNQLNRGTAANVDGYVNPEIDALLVKADRELQRGERARLYAQVQRTLSADLPILWTHQMVMPTVYRSKVKNLITTGMGMNENFADVWVDK</sequence>
<dbReference type="EMBL" id="JAUSRR010000003">
    <property type="protein sequence ID" value="MDP9922867.1"/>
    <property type="molecule type" value="Genomic_DNA"/>
</dbReference>
<reference evidence="5" key="1">
    <citation type="submission" date="2023-07" db="EMBL/GenBank/DDBJ databases">
        <title>Sorghum-associated microbial communities from plants grown in Nebraska, USA.</title>
        <authorList>
            <person name="Schachtman D."/>
        </authorList>
    </citation>
    <scope>NUCLEOTIDE SEQUENCE</scope>
    <source>
        <strain evidence="5">DS2795</strain>
    </source>
</reference>
<dbReference type="CDD" id="cd08517">
    <property type="entry name" value="PBP2_NikA_DppA_OppA_like_13"/>
    <property type="match status" value="1"/>
</dbReference>
<dbReference type="PIRSF" id="PIRSF002741">
    <property type="entry name" value="MppA"/>
    <property type="match status" value="1"/>
</dbReference>
<comment type="caution">
    <text evidence="5">The sequence shown here is derived from an EMBL/GenBank/DDBJ whole genome shotgun (WGS) entry which is preliminary data.</text>
</comment>
<dbReference type="InterPro" id="IPR039424">
    <property type="entry name" value="SBP_5"/>
</dbReference>